<dbReference type="EMBL" id="NTFS01000452">
    <property type="protein sequence ID" value="PAX51182.1"/>
    <property type="molecule type" value="Genomic_DNA"/>
</dbReference>
<organism evidence="3 4">
    <name type="scientific">Brunnivagina elsteri CCALA 953</name>
    <dbReference type="NCBI Taxonomy" id="987040"/>
    <lineage>
        <taxon>Bacteria</taxon>
        <taxon>Bacillati</taxon>
        <taxon>Cyanobacteriota</taxon>
        <taxon>Cyanophyceae</taxon>
        <taxon>Nostocales</taxon>
        <taxon>Calotrichaceae</taxon>
        <taxon>Brunnivagina</taxon>
    </lineage>
</organism>
<dbReference type="OrthoDB" id="426086at2"/>
<dbReference type="RefSeq" id="WP_095724463.1">
    <property type="nucleotide sequence ID" value="NZ_NTFS01000452.1"/>
</dbReference>
<protein>
    <submittedName>
        <fullName evidence="3">P pilus assembly/Cpx signaling pathway, periplasmic inhibitor/zinc-resistance associated protein</fullName>
    </submittedName>
</protein>
<evidence type="ECO:0000256" key="1">
    <source>
        <dbReference type="SAM" id="MobiDB-lite"/>
    </source>
</evidence>
<sequence length="141" mass="15975">MNSRNLSIVASIFAFSLTAIPFAAKADVFTSHSNLDSNSQIVAQAQPEKKDRKANFEKFAQELGLTDDQKTKIAEIRANTRTEVDKILTPEQRQERQQRKAERQANPQNRQEGRRNRGFKANLTDAQKAEIKKIMQSSKGD</sequence>
<reference evidence="3 4" key="1">
    <citation type="submission" date="2017-08" db="EMBL/GenBank/DDBJ databases">
        <title>Draft genome sequence of filamentous cyanobacterium Calothrix elsteri CCALA 953.</title>
        <authorList>
            <person name="Gagunashvili A.N."/>
            <person name="Elster J."/>
            <person name="Andresson O.S."/>
        </authorList>
    </citation>
    <scope>NUCLEOTIDE SEQUENCE [LARGE SCALE GENOMIC DNA]</scope>
    <source>
        <strain evidence="3 4">CCALA 953</strain>
    </source>
</reference>
<feature type="signal peptide" evidence="2">
    <location>
        <begin position="1"/>
        <end position="26"/>
    </location>
</feature>
<gene>
    <name evidence="3" type="ORF">CK510_26225</name>
</gene>
<evidence type="ECO:0000313" key="4">
    <source>
        <dbReference type="Proteomes" id="UP000218238"/>
    </source>
</evidence>
<feature type="region of interest" description="Disordered" evidence="1">
    <location>
        <begin position="84"/>
        <end position="141"/>
    </location>
</feature>
<accession>A0A2A2TBU3</accession>
<keyword evidence="2" id="KW-0732">Signal</keyword>
<evidence type="ECO:0000256" key="2">
    <source>
        <dbReference type="SAM" id="SignalP"/>
    </source>
</evidence>
<proteinExistence type="predicted"/>
<name>A0A2A2TBU3_9CYAN</name>
<dbReference type="AlphaFoldDB" id="A0A2A2TBU3"/>
<evidence type="ECO:0000313" key="3">
    <source>
        <dbReference type="EMBL" id="PAX51182.1"/>
    </source>
</evidence>
<feature type="compositionally biased region" description="Basic and acidic residues" evidence="1">
    <location>
        <begin position="84"/>
        <end position="103"/>
    </location>
</feature>
<feature type="chain" id="PRO_5012042270" evidence="2">
    <location>
        <begin position="27"/>
        <end position="141"/>
    </location>
</feature>
<dbReference type="Proteomes" id="UP000218238">
    <property type="component" value="Unassembled WGS sequence"/>
</dbReference>
<keyword evidence="4" id="KW-1185">Reference proteome</keyword>
<comment type="caution">
    <text evidence="3">The sequence shown here is derived from an EMBL/GenBank/DDBJ whole genome shotgun (WGS) entry which is preliminary data.</text>
</comment>